<organism evidence="3 4">
    <name type="scientific">Neonectria ditissima</name>
    <dbReference type="NCBI Taxonomy" id="78410"/>
    <lineage>
        <taxon>Eukaryota</taxon>
        <taxon>Fungi</taxon>
        <taxon>Dikarya</taxon>
        <taxon>Ascomycota</taxon>
        <taxon>Pezizomycotina</taxon>
        <taxon>Sordariomycetes</taxon>
        <taxon>Hypocreomycetidae</taxon>
        <taxon>Hypocreales</taxon>
        <taxon>Nectriaceae</taxon>
        <taxon>Neonectria</taxon>
    </lineage>
</organism>
<gene>
    <name evidence="3" type="ORF">AK830_g123</name>
</gene>
<feature type="transmembrane region" description="Helical" evidence="2">
    <location>
        <begin position="122"/>
        <end position="143"/>
    </location>
</feature>
<feature type="region of interest" description="Disordered" evidence="1">
    <location>
        <begin position="362"/>
        <end position="386"/>
    </location>
</feature>
<protein>
    <submittedName>
        <fullName evidence="3">Uncharacterized protein</fullName>
    </submittedName>
</protein>
<feature type="compositionally biased region" description="Low complexity" evidence="1">
    <location>
        <begin position="363"/>
        <end position="386"/>
    </location>
</feature>
<dbReference type="OrthoDB" id="5427664at2759"/>
<evidence type="ECO:0000256" key="1">
    <source>
        <dbReference type="SAM" id="MobiDB-lite"/>
    </source>
</evidence>
<dbReference type="AlphaFoldDB" id="A0A0P7BYV4"/>
<dbReference type="InterPro" id="IPR053018">
    <property type="entry name" value="Elsinochrome_Biosynth-Asso"/>
</dbReference>
<accession>A0A0P7BYV4</accession>
<dbReference type="EMBL" id="LKCW01000001">
    <property type="protein sequence ID" value="KPM46425.1"/>
    <property type="molecule type" value="Genomic_DNA"/>
</dbReference>
<reference evidence="3 4" key="1">
    <citation type="submission" date="2015-09" db="EMBL/GenBank/DDBJ databases">
        <title>Draft genome of a European isolate of the apple canker pathogen Neonectria ditissima.</title>
        <authorList>
            <person name="Gomez-Cortecero A."/>
            <person name="Harrison R.J."/>
            <person name="Armitage A.D."/>
        </authorList>
    </citation>
    <scope>NUCLEOTIDE SEQUENCE [LARGE SCALE GENOMIC DNA]</scope>
    <source>
        <strain evidence="3 4">R09/05</strain>
    </source>
</reference>
<sequence length="386" mass="42421">MGGFLSTECDCTGTIINETAKSITLAPTDANPDIAGIGAISAAATTAIITAIASIFLLGLKGFNLFSKSPEQIQQKAQENKTTLRHIAEAVLLTLSDQQLVIAPATLVTAGLKGNWCSLSAYHMNIVSYCAVLAIVTHLGSLVTQTHYFQYKAVGSFRAIMILCTVVLTAMFANNRTSTYFPTDKSNLQAGLAACLVSNNSTLWDNITDAEKTVVTSSGVIEFYFLCASYLVSLAIAFVHSRHIVHKGRHVTRQKVSFVLCVLVVLICIIILGITLHRLYTLRNWMINDSKLLNEGDSENEWGFGQLMPVFLLVVMTLYALLGAISDYWQERPLYHEKNPTRPENRRDDTDQELLKYPVQETGYYGNQGPQGYQSPQGYQAPYGNA</sequence>
<dbReference type="PANTHER" id="PTHR37577">
    <property type="entry name" value="INTEGRAL MEMBRANE PROTEIN"/>
    <property type="match status" value="1"/>
</dbReference>
<evidence type="ECO:0000313" key="4">
    <source>
        <dbReference type="Proteomes" id="UP000050424"/>
    </source>
</evidence>
<feature type="transmembrane region" description="Helical" evidence="2">
    <location>
        <begin position="155"/>
        <end position="173"/>
    </location>
</feature>
<feature type="transmembrane region" description="Helical" evidence="2">
    <location>
        <begin position="257"/>
        <end position="280"/>
    </location>
</feature>
<feature type="transmembrane region" description="Helical" evidence="2">
    <location>
        <begin position="34"/>
        <end position="60"/>
    </location>
</feature>
<keyword evidence="2" id="KW-1133">Transmembrane helix</keyword>
<proteinExistence type="predicted"/>
<evidence type="ECO:0000256" key="2">
    <source>
        <dbReference type="SAM" id="Phobius"/>
    </source>
</evidence>
<evidence type="ECO:0000313" key="3">
    <source>
        <dbReference type="EMBL" id="KPM46425.1"/>
    </source>
</evidence>
<dbReference type="PANTHER" id="PTHR37577:SF1">
    <property type="entry name" value="INTEGRAL MEMBRANE PROTEIN"/>
    <property type="match status" value="1"/>
</dbReference>
<name>A0A0P7BYV4_9HYPO</name>
<dbReference type="Proteomes" id="UP000050424">
    <property type="component" value="Unassembled WGS sequence"/>
</dbReference>
<feature type="transmembrane region" description="Helical" evidence="2">
    <location>
        <begin position="223"/>
        <end position="245"/>
    </location>
</feature>
<feature type="transmembrane region" description="Helical" evidence="2">
    <location>
        <begin position="307"/>
        <end position="329"/>
    </location>
</feature>
<keyword evidence="2" id="KW-0812">Transmembrane</keyword>
<keyword evidence="2" id="KW-0472">Membrane</keyword>
<comment type="caution">
    <text evidence="3">The sequence shown here is derived from an EMBL/GenBank/DDBJ whole genome shotgun (WGS) entry which is preliminary data.</text>
</comment>
<keyword evidence="4" id="KW-1185">Reference proteome</keyword>